<dbReference type="CDD" id="cd05120">
    <property type="entry name" value="APH_ChoK_like"/>
    <property type="match status" value="1"/>
</dbReference>
<dbReference type="InterPro" id="IPR051678">
    <property type="entry name" value="AGP_Transferase"/>
</dbReference>
<gene>
    <name evidence="2" type="ORF">LARI1_G005238</name>
</gene>
<accession>A0A8T9BCG6</accession>
<name>A0A8T9BCG6_9HELO</name>
<evidence type="ECO:0000313" key="2">
    <source>
        <dbReference type="EMBL" id="TVY17608.1"/>
    </source>
</evidence>
<dbReference type="InterPro" id="IPR002575">
    <property type="entry name" value="Aminoglycoside_PTrfase"/>
</dbReference>
<dbReference type="Gene3D" id="3.90.1200.10">
    <property type="match status" value="1"/>
</dbReference>
<dbReference type="OrthoDB" id="2906425at2759"/>
<protein>
    <recommendedName>
        <fullName evidence="1">Aminoglycoside phosphotransferase domain-containing protein</fullName>
    </recommendedName>
</protein>
<proteinExistence type="predicted"/>
<reference evidence="2 3" key="1">
    <citation type="submission" date="2018-05" db="EMBL/GenBank/DDBJ databases">
        <title>Whole genome sequencing for identification of molecular markers to develop diagnostic detection tools for the regulated plant pathogen Lachnellula willkommii.</title>
        <authorList>
            <person name="Giroux E."/>
            <person name="Bilodeau G."/>
        </authorList>
    </citation>
    <scope>NUCLEOTIDE SEQUENCE [LARGE SCALE GENOMIC DNA]</scope>
    <source>
        <strain evidence="2 3">CBS 203.66</strain>
    </source>
</reference>
<dbReference type="EMBL" id="QGMF01000238">
    <property type="protein sequence ID" value="TVY17608.1"/>
    <property type="molecule type" value="Genomic_DNA"/>
</dbReference>
<comment type="caution">
    <text evidence="2">The sequence shown here is derived from an EMBL/GenBank/DDBJ whole genome shotgun (WGS) entry which is preliminary data.</text>
</comment>
<dbReference type="InterPro" id="IPR011009">
    <property type="entry name" value="Kinase-like_dom_sf"/>
</dbReference>
<feature type="domain" description="Aminoglycoside phosphotransferase" evidence="1">
    <location>
        <begin position="69"/>
        <end position="263"/>
    </location>
</feature>
<evidence type="ECO:0000313" key="3">
    <source>
        <dbReference type="Proteomes" id="UP000469559"/>
    </source>
</evidence>
<dbReference type="AlphaFoldDB" id="A0A8T9BCG6"/>
<sequence>MSERESIILPVSSPTNAQLKPSLSVNDTPLRRFFVLATLRLLPRILPRHGPVLMLSKDLCIKVGTLKQPAEAATMQFIAKHTSIPVPKVHCAFERKGYKYILMERVHGHILRDDWLERSIESKEKILAQIKNMVEQMRRIPPPPGQGISNVAGGPLFDGRLSGGSYHGPFDTVQDFHRHLREGYDGGKEDAPDANRLVEWHNQSCGKPVFTHGDLSTMNIIARGDEVVGIIDWETAGWWPEYWEYTSAWHVNPYNEFWREEVDKFLEPKVEELDMERVRRKFFGDF</sequence>
<organism evidence="2 3">
    <name type="scientific">Lachnellula arida</name>
    <dbReference type="NCBI Taxonomy" id="1316785"/>
    <lineage>
        <taxon>Eukaryota</taxon>
        <taxon>Fungi</taxon>
        <taxon>Dikarya</taxon>
        <taxon>Ascomycota</taxon>
        <taxon>Pezizomycotina</taxon>
        <taxon>Leotiomycetes</taxon>
        <taxon>Helotiales</taxon>
        <taxon>Lachnaceae</taxon>
        <taxon>Lachnellula</taxon>
    </lineage>
</organism>
<dbReference type="Pfam" id="PF01636">
    <property type="entry name" value="APH"/>
    <property type="match status" value="1"/>
</dbReference>
<dbReference type="PANTHER" id="PTHR21310:SF55">
    <property type="entry name" value="AMINOGLYCOSIDE PHOSPHOTRANSFERASE DOMAIN-CONTAINING PROTEIN"/>
    <property type="match status" value="1"/>
</dbReference>
<evidence type="ECO:0000259" key="1">
    <source>
        <dbReference type="Pfam" id="PF01636"/>
    </source>
</evidence>
<dbReference type="SUPFAM" id="SSF56112">
    <property type="entry name" value="Protein kinase-like (PK-like)"/>
    <property type="match status" value="1"/>
</dbReference>
<keyword evidence="3" id="KW-1185">Reference proteome</keyword>
<dbReference type="Proteomes" id="UP000469559">
    <property type="component" value="Unassembled WGS sequence"/>
</dbReference>
<dbReference type="PANTHER" id="PTHR21310">
    <property type="entry name" value="AMINOGLYCOSIDE PHOSPHOTRANSFERASE-RELATED-RELATED"/>
    <property type="match status" value="1"/>
</dbReference>